<feature type="region of interest" description="Disordered" evidence="1">
    <location>
        <begin position="409"/>
        <end position="460"/>
    </location>
</feature>
<feature type="region of interest" description="Disordered" evidence="1">
    <location>
        <begin position="560"/>
        <end position="582"/>
    </location>
</feature>
<name>A0AAV9US45_9PEZI</name>
<sequence>MIPLLFYTYWTLSASIFHIRLIDSRAIDLRREARSTKCSHPFYIPGNVSREHTPSASEYLLEDTEDPTKCKLQSSKKTPVKVTGEQSLSPLPIPKLSTRATGKRKRPANPDGATFETEETQSQRRAQTIYQGSIMRGRSGSIAEESIRSLNQGIEPETNIPPSLEILPSGEPGPLPPSFFTMMEELDIDWDITERVKQNPYYEHNIVYKDQQGGEAGSRVVLRSRASKSDGHFVVVWGGYSGSIVDTYTSGYIGNMPDLLYLLFSSQMEGPNSNWDLKYMSIIDITNPETIQVAMEVRRRLEPTEQGQEAFGMRFQDIHGLSDTNAKMRAWLALYGIPEVLIVSRMLASHSIFNKGSQSLDIFGIHFSFYDIGEEPKTKAALLFLEFVVNRQERVLIEKAYRESIRRGKLASTGDSEHERPPKSMEIEIENTEFEQQTQDTDDETEAQGPNPEQEVQDAYPGSEIQYPDFESGMQFNYPWSDIQGTDFGSGVQDMSFGSEIQGTDFGSGIEDVDFSLFLNLDYGLPDSEVGFQDLDMSFKPWPEVQDIDIEPNTEIQDTDIESDTEDAEGDTEQQLVQPQRRPEDLRNDLYIDYSWSGGQEYPFASWINVEGKHPWRSQEVFLKSGRSYRKVHLKRKYPWGGDRTILWATASAKDRHLAYIWSRDLHAWGDVSNMMYHCWITGSANHPDPNSHRTQSHIQPEIREIPPVALKYITIWDIHESETIAIFQTAFLQRFPYVQNTPDDQGLREHLASRALYVTPNDHKRNANIPDVWSAILGTVELLEIHQMCLKYSEGMRGARIRRLELMFQPSGPTDLPRASIIVELTEGRFRQRQPQSKEDDDLKTAALAKVEYLNLKRLRVQLSHSGFQYHPFQSIMREMISFYRPSENPSYLQVRVFEALESSIQGSSQELEDPKEEPYTGYHYDFAISSQEGHIFFGGVYNSWDEADRRIHSSPRNSYFGQHLGKIILSTWFAQEGWGKISDISFGKASAEAREFIKVLLDTELLAGNFISIPNDGGGEFYEILSAFLLQTPEGQAVSYIHNFHAEFLFAPDIQALHFIGYGTEGDIFIFIAFGLSEFVVSGPSIQGTDQSGSVNQGAGVAEPGSQPISQIGQNDDIRELMERLLHHGIQSGRAHDILTRNIILLWENSVDLGGNPFIHQYGPKDYDTFLSQFIIHDTGEIQHPLASLPQALLNRFKRNRHLVKANHYVSTISRRPKHDSDIEPTFKLAVSRDAGNIVVMQLPKEPLTRRDFITSMTDALYTTWIKYESEKVTKSDLNFRLTTLLVFTPQTRRLIDKLRADHQAEVEHSGFVVFRDPISTQELKQVDGTPKCDLKVPFTTARARIWFMLLGTPEIAAGHPEHPVVLVSMLDGGEKDRNNNAYRSRILRSKFKEYYLLGDAANFCDRYCGLLYQEQNPPQMDENLYGTREIDIEPHYKFDLIPEQSWEVSYFPWSGTKSIFLQASGLEACKDYFGILISHRPTQTEWTLRISQSTPSLSSLMDEESAKTFRHMRYTLAAIYFTAWNHRPLKEPLSSPGPYISPHSGIQYISIERLCEDTVEVINFVATLWKDPNSRNGDPSKKKVAGPLVLSRSSLYKTQVSGVLPWSLLLGTLEIGAIADMIVQYSEAMVGQRIETISIWTNSKEDLQVLVGIGPPTDPRHRVQVP</sequence>
<accession>A0AAV9US45</accession>
<organism evidence="2 3">
    <name type="scientific">Orbilia blumenaviensis</name>
    <dbReference type="NCBI Taxonomy" id="1796055"/>
    <lineage>
        <taxon>Eukaryota</taxon>
        <taxon>Fungi</taxon>
        <taxon>Dikarya</taxon>
        <taxon>Ascomycota</taxon>
        <taxon>Pezizomycotina</taxon>
        <taxon>Orbiliomycetes</taxon>
        <taxon>Orbiliales</taxon>
        <taxon>Orbiliaceae</taxon>
        <taxon>Orbilia</taxon>
    </lineage>
</organism>
<feature type="compositionally biased region" description="Basic and acidic residues" evidence="1">
    <location>
        <begin position="415"/>
        <end position="426"/>
    </location>
</feature>
<feature type="compositionally biased region" description="Acidic residues" evidence="1">
    <location>
        <begin position="560"/>
        <end position="572"/>
    </location>
</feature>
<evidence type="ECO:0000313" key="2">
    <source>
        <dbReference type="EMBL" id="KAK6346112.1"/>
    </source>
</evidence>
<comment type="caution">
    <text evidence="2">The sequence shown here is derived from an EMBL/GenBank/DDBJ whole genome shotgun (WGS) entry which is preliminary data.</text>
</comment>
<feature type="region of interest" description="Disordered" evidence="1">
    <location>
        <begin position="63"/>
        <end position="126"/>
    </location>
</feature>
<reference evidence="2 3" key="1">
    <citation type="submission" date="2019-10" db="EMBL/GenBank/DDBJ databases">
        <authorList>
            <person name="Palmer J.M."/>
        </authorList>
    </citation>
    <scope>NUCLEOTIDE SEQUENCE [LARGE SCALE GENOMIC DNA]</scope>
    <source>
        <strain evidence="2 3">TWF730</strain>
    </source>
</reference>
<proteinExistence type="predicted"/>
<evidence type="ECO:0000313" key="3">
    <source>
        <dbReference type="Proteomes" id="UP001373714"/>
    </source>
</evidence>
<dbReference type="EMBL" id="JAVHNS010000008">
    <property type="protein sequence ID" value="KAK6346112.1"/>
    <property type="molecule type" value="Genomic_DNA"/>
</dbReference>
<gene>
    <name evidence="2" type="ORF">TWF730_010443</name>
</gene>
<dbReference type="Proteomes" id="UP001373714">
    <property type="component" value="Unassembled WGS sequence"/>
</dbReference>
<evidence type="ECO:0000256" key="1">
    <source>
        <dbReference type="SAM" id="MobiDB-lite"/>
    </source>
</evidence>
<feature type="region of interest" description="Disordered" evidence="1">
    <location>
        <begin position="1092"/>
        <end position="1111"/>
    </location>
</feature>
<keyword evidence="3" id="KW-1185">Reference proteome</keyword>
<protein>
    <submittedName>
        <fullName evidence="2">Uncharacterized protein</fullName>
    </submittedName>
</protein>